<name>A0A7X0Y4G3_9LIST</name>
<dbReference type="PANTHER" id="PTHR46268:SF6">
    <property type="entry name" value="UNIVERSAL STRESS PROTEIN UP12"/>
    <property type="match status" value="1"/>
</dbReference>
<accession>A0A7X0Y4G3</accession>
<evidence type="ECO:0000313" key="3">
    <source>
        <dbReference type="EMBL" id="MBC1936840.1"/>
    </source>
</evidence>
<dbReference type="Proteomes" id="UP000535908">
    <property type="component" value="Unassembled WGS sequence"/>
</dbReference>
<dbReference type="InterPro" id="IPR006016">
    <property type="entry name" value="UspA"/>
</dbReference>
<dbReference type="InterPro" id="IPR006015">
    <property type="entry name" value="Universal_stress_UspA"/>
</dbReference>
<gene>
    <name evidence="3" type="ORF">HCA69_10710</name>
</gene>
<dbReference type="Pfam" id="PF00582">
    <property type="entry name" value="Usp"/>
    <property type="match status" value="1"/>
</dbReference>
<organism evidence="3 4">
    <name type="scientific">Listeria grandensis</name>
    <dbReference type="NCBI Taxonomy" id="1494963"/>
    <lineage>
        <taxon>Bacteria</taxon>
        <taxon>Bacillati</taxon>
        <taxon>Bacillota</taxon>
        <taxon>Bacilli</taxon>
        <taxon>Bacillales</taxon>
        <taxon>Listeriaceae</taxon>
        <taxon>Listeria</taxon>
    </lineage>
</organism>
<comment type="similarity">
    <text evidence="1">Belongs to the universal stress protein A family.</text>
</comment>
<dbReference type="PANTHER" id="PTHR46268">
    <property type="entry name" value="STRESS RESPONSE PROTEIN NHAX"/>
    <property type="match status" value="1"/>
</dbReference>
<feature type="domain" description="UspA" evidence="2">
    <location>
        <begin position="2"/>
        <end position="139"/>
    </location>
</feature>
<dbReference type="SUPFAM" id="SSF52402">
    <property type="entry name" value="Adenine nucleotide alpha hydrolases-like"/>
    <property type="match status" value="1"/>
</dbReference>
<comment type="caution">
    <text evidence="3">The sequence shown here is derived from an EMBL/GenBank/DDBJ whole genome shotgun (WGS) entry which is preliminary data.</text>
</comment>
<dbReference type="PRINTS" id="PR01438">
    <property type="entry name" value="UNVRSLSTRESS"/>
</dbReference>
<dbReference type="RefSeq" id="WP_185411760.1">
    <property type="nucleotide sequence ID" value="NZ_JAARRE010000021.1"/>
</dbReference>
<dbReference type="EMBL" id="JAARWN010000010">
    <property type="protein sequence ID" value="MBC1936840.1"/>
    <property type="molecule type" value="Genomic_DNA"/>
</dbReference>
<dbReference type="CDD" id="cd00293">
    <property type="entry name" value="USP-like"/>
    <property type="match status" value="1"/>
</dbReference>
<proteinExistence type="inferred from homology"/>
<dbReference type="InterPro" id="IPR014729">
    <property type="entry name" value="Rossmann-like_a/b/a_fold"/>
</dbReference>
<dbReference type="Gene3D" id="3.40.50.620">
    <property type="entry name" value="HUPs"/>
    <property type="match status" value="1"/>
</dbReference>
<protein>
    <submittedName>
        <fullName evidence="3">Universal stress protein</fullName>
    </submittedName>
</protein>
<dbReference type="AlphaFoldDB" id="A0A7X0Y4G3"/>
<reference evidence="3 4" key="1">
    <citation type="submission" date="2020-03" db="EMBL/GenBank/DDBJ databases">
        <title>Soil Listeria distribution.</title>
        <authorList>
            <person name="Liao J."/>
            <person name="Wiedmann M."/>
        </authorList>
    </citation>
    <scope>NUCLEOTIDE SEQUENCE [LARGE SCALE GENOMIC DNA]</scope>
    <source>
        <strain evidence="3 4">FSL L7-0741</strain>
    </source>
</reference>
<sequence>MKIGVLIADDQLSKKIMEKTIGLCREFAVPPEITLIHVVNMKGIAEDIEVGVDLEGDLITDAQKMLAEKGTVLEAAGFGYKTAILNGFPAKEVTKYANDGKLDMIIMGHHDLSLMQKVTIGSVAKKIIEDATFPVLLIK</sequence>
<evidence type="ECO:0000256" key="1">
    <source>
        <dbReference type="ARBA" id="ARBA00008791"/>
    </source>
</evidence>
<evidence type="ECO:0000259" key="2">
    <source>
        <dbReference type="Pfam" id="PF00582"/>
    </source>
</evidence>
<evidence type="ECO:0000313" key="4">
    <source>
        <dbReference type="Proteomes" id="UP000535908"/>
    </source>
</evidence>